<dbReference type="SMART" id="SM00823">
    <property type="entry name" value="PKS_PP"/>
    <property type="match status" value="2"/>
</dbReference>
<dbReference type="PROSITE" id="PS00455">
    <property type="entry name" value="AMP_BINDING"/>
    <property type="match status" value="2"/>
</dbReference>
<feature type="domain" description="Carrier" evidence="5">
    <location>
        <begin position="965"/>
        <end position="1042"/>
    </location>
</feature>
<dbReference type="PROSITE" id="PS50075">
    <property type="entry name" value="CARRIER"/>
    <property type="match status" value="2"/>
</dbReference>
<evidence type="ECO:0000313" key="6">
    <source>
        <dbReference type="EMBL" id="GGU56894.1"/>
    </source>
</evidence>
<feature type="region of interest" description="Disordered" evidence="4">
    <location>
        <begin position="2091"/>
        <end position="2148"/>
    </location>
</feature>
<reference evidence="7 8" key="2">
    <citation type="submission" date="2014-07" db="EMBL/GenBank/DDBJ databases">
        <authorList>
            <person name="Zhang J.E."/>
            <person name="Yang H."/>
            <person name="Guo J."/>
            <person name="Deng Z."/>
            <person name="Luo H."/>
            <person name="Luo M."/>
            <person name="Zhao B."/>
        </authorList>
    </citation>
    <scope>NUCLEOTIDE SEQUENCE [LARGE SCALE GENOMIC DNA]</scope>
    <source>
        <strain evidence="7">ATCC 10762</strain>
        <strain evidence="8">ATCC 10762 / DSM 40127 / CCM 3239 / JCM 4008 / LMG 5968 / NBRC 12843 / NCIMB 8234 / A-377</strain>
    </source>
</reference>
<dbReference type="InterPro" id="IPR023213">
    <property type="entry name" value="CAT-like_dom_sf"/>
</dbReference>
<gene>
    <name evidence="6" type="ORF">GCM10010502_04140</name>
    <name evidence="7" type="ORF">HS99_0036675</name>
</gene>
<evidence type="ECO:0000313" key="8">
    <source>
        <dbReference type="Proteomes" id="UP000037395"/>
    </source>
</evidence>
<evidence type="ECO:0000256" key="4">
    <source>
        <dbReference type="SAM" id="MobiDB-lite"/>
    </source>
</evidence>
<dbReference type="InterPro" id="IPR010071">
    <property type="entry name" value="AA_adenyl_dom"/>
</dbReference>
<dbReference type="InterPro" id="IPR000873">
    <property type="entry name" value="AMP-dep_synth/lig_dom"/>
</dbReference>
<dbReference type="InterPro" id="IPR020845">
    <property type="entry name" value="AMP-binding_CS"/>
</dbReference>
<dbReference type="Gene3D" id="3.40.50.12780">
    <property type="entry name" value="N-terminal domain of ligase-like"/>
    <property type="match status" value="1"/>
</dbReference>
<dbReference type="InterPro" id="IPR036736">
    <property type="entry name" value="ACP-like_sf"/>
</dbReference>
<dbReference type="GO" id="GO:0031177">
    <property type="term" value="F:phosphopantetheine binding"/>
    <property type="evidence" value="ECO:0007669"/>
    <property type="project" value="InterPro"/>
</dbReference>
<dbReference type="Pfam" id="PF00501">
    <property type="entry name" value="AMP-binding"/>
    <property type="match status" value="2"/>
</dbReference>
<dbReference type="NCBIfam" id="TIGR01733">
    <property type="entry name" value="AA-adenyl-dom"/>
    <property type="match status" value="2"/>
</dbReference>
<dbReference type="SUPFAM" id="SSF56801">
    <property type="entry name" value="Acetyl-CoA synthetase-like"/>
    <property type="match status" value="2"/>
</dbReference>
<dbReference type="GO" id="GO:0017000">
    <property type="term" value="P:antibiotic biosynthetic process"/>
    <property type="evidence" value="ECO:0007669"/>
    <property type="project" value="UniProtKB-ARBA"/>
</dbReference>
<reference evidence="8" key="4">
    <citation type="submission" date="2016-08" db="EMBL/GenBank/DDBJ databases">
        <title>Sequencing, assembly and comparative genomics of S. aureofaciens ATCC 10762.</title>
        <authorList>
            <person name="Gradnigo J.S."/>
            <person name="Johnson N."/>
            <person name="Somerville G.A."/>
        </authorList>
    </citation>
    <scope>NUCLEOTIDE SEQUENCE [LARGE SCALE GENOMIC DNA]</scope>
    <source>
        <strain evidence="8">ATCC 10762 / DSM 40127 / CCM 3239 / JCM 4008 / LMG 5968 / NBRC 12843 / NCIMB 8234 / A-377</strain>
    </source>
</reference>
<dbReference type="Proteomes" id="UP000037395">
    <property type="component" value="Unassembled WGS sequence"/>
</dbReference>
<evidence type="ECO:0000256" key="2">
    <source>
        <dbReference type="ARBA" id="ARBA00022450"/>
    </source>
</evidence>
<dbReference type="RefSeq" id="WP_030550823.1">
    <property type="nucleotide sequence ID" value="NZ_BMUB01000001.1"/>
</dbReference>
<sequence length="2148" mass="225843">MSRDTSLPLRADRGRAPLSYAQRSIWRAEQVLPGTALHNESAAFHVNGPLDPAALERALAEVARRHEMMRCSVAPDGAGEPWQLFAERVRPTVETVDLTGVPEPERAERLAELVARAVAVPFDLDRPPLMRTHLFRLGEDRSLLLFTAHHIVVDAWGFGVFLESLGACYAAEPGTGAPAPAGGPDFGDYAAWQRAEAGDGGGLDHWTSRLAGELPTADLPTDPGLGGDPVAGALHHFTVPAELAARLSAFGRAELASLSTVLLTAFCATAARWTGQDDVVVGMPVATRNRTALGGVVGPLLNIVAHRTDLGGEPGFRQALARTRQQLKADLRHRDTPFDLVVERLGRAAGGRTPLFQLMYSFHSGPTTTLELPGVRTTPAPSHSGTAKYDLTFFLRPRPSGALDATLEYRTALLAPETAADFADSLLCLLEAAVADPDRPLTELPVLSEPRRYQVLTEFNRAPDGGRAWATVPAALAELARRDGTAPAVESPGAAFTRAGADAAADRVAHRLTTRHGVLPGDRVALRVDRDAALVPLIVGIWRAGAALVPLDGAMPAARAEHVLTDSGARLLIGDGVPGLPAADPAALLADGPEPSAAPPPGPAPEDLAYLMYTSGSTGLPKGVAVPHGCVANLLHSVVSAEPGLGPEDTLLAVTSITFDISVLELFAPLLAGGRVVVAPRASVRDAEALGALLESSGATVMQATPSLWRGLLDGGWPGRPGLRALCGGEALDGDLAERLLTRCAELWNLYGPTETTIWSTVGRVRSGEPVTVGRPVARTVCYVLDRRLRPVPRGAVGELVIGGAGVTAGYRNRPELTAAAFVPDPVDPAGGTVYRTGDLARHLPDGRILVLGRADQQVKILGHRIEVGEVESLLTAHPAVRQAAVVVDRQQPAGPRLVAFVTVRAKDDGLPESLRRHLRERLPAAAVPGTIAVLPALPLNTSGKVDRPELLRRVGEFAAAQRTEPVTAAERAAVALWAEVLGLPAERVGTADDFFAAGGNSIAASRLLGRVRARFGGAPSLAEFYTDPTPAALARTPAAAAAAAPAGRTARPAPDTVPMTDQQRQLWLLHRLDPESPAYHLPAELELTGPVDRDALQGAFADLVARHPVLAARCDLREEGPVLLLAPTAAPALAVLDATPGEVPALARAEAVRPFDLAAGPLLRLTLVRTGPERSVLLCTAHHLAVDGWSIGVAVRELAALYAARLGLAEPPPALELGFADHAADLAAKEAVTERQQQLAYWLERLDGHPGVLNLPTDVPALTRPAGSGATLPVALAPAVTAGLREGAARLRTTPFTLLLTVYAALLGRYAGSDDVVVGVPAANRDRPELEPLVGSLVNTLPVRVDLSGTPSFAELVARTGGALAADLGRPLVAFDRLVAGLGLPREPGRPSLAQASLVFQAAPPTAVRLGGATGVLRQLPTGTAKYDLTLALDEHADRIDGGLEYAADRFGPDFATRFARHFDTLLRAALAAPDAPLDAVELADPGLPAPAPGRPAGRVRAEYARSVAELFRARAAAHPDAPAIRAYGLTVDYRQLDAWSDAVATRLLAHGAGPGRFVSVLLPAGPVQTAAILGVAKTGAAFAVLDPADPDARLTTLLADAEPVCLLAAETALARRPGLRGDGGDFAGVPVETLDPCPPDTGAPAGPAPVASPAAPGDPLCLVYTSGSTGTPKGIALPHAALAQFADWQRERFGIRPDSRIAQWAPFTYDAAYTEVFAALCSGAVLCLPPDGLRRDPLAVAEWLRAERITQIQTVPAFFQLVTEALDATGTRLPDLEHVLMAGEVLPVALAATWAHRPDRPRLHNLYGPTECVLATHRELAPGEEFPTGVPIGLPIPGREAVVLDHRGRLCPVGVVGEIHLRSDLLAGSYHRRPEESARAYVADPWEDGGRLYRTGDLGRRLPDGELAFTGRIGSQLKIRGNRIELEEIEALLELHPGVREAAAAAHGEGPARRLVGYAVAAPGVTGADLRTHLAERLPAAVVPDTVMLLDALPRTRTNKRDRARLPLPGAAARPTDATPLAGVEQLVADAWQQLLGGGPVGRHTNFFEAGGDSLLAARLQLELARRLNRPVRLVDVFGRPTIAEFAAGLTDGTGSTGDRTPAAAAEPRGERRQNAVRARARARREARDRAEGADTADQYTPTGRD</sequence>
<dbReference type="OrthoDB" id="2378856at2"/>
<dbReference type="Gene3D" id="3.30.300.30">
    <property type="match status" value="2"/>
</dbReference>
<dbReference type="GO" id="GO:0005829">
    <property type="term" value="C:cytosol"/>
    <property type="evidence" value="ECO:0007669"/>
    <property type="project" value="TreeGrafter"/>
</dbReference>
<evidence type="ECO:0000256" key="3">
    <source>
        <dbReference type="ARBA" id="ARBA00022553"/>
    </source>
</evidence>
<evidence type="ECO:0000256" key="1">
    <source>
        <dbReference type="ARBA" id="ARBA00001957"/>
    </source>
</evidence>
<comment type="caution">
    <text evidence="7">The sequence shown here is derived from an EMBL/GenBank/DDBJ whole genome shotgun (WGS) entry which is preliminary data.</text>
</comment>
<dbReference type="Gene3D" id="3.30.559.10">
    <property type="entry name" value="Chloramphenicol acetyltransferase-like domain"/>
    <property type="match status" value="2"/>
</dbReference>
<dbReference type="GO" id="GO:0044550">
    <property type="term" value="P:secondary metabolite biosynthetic process"/>
    <property type="evidence" value="ECO:0007669"/>
    <property type="project" value="TreeGrafter"/>
</dbReference>
<dbReference type="Gene3D" id="3.30.559.30">
    <property type="entry name" value="Nonribosomal peptide synthetase, condensation domain"/>
    <property type="match status" value="2"/>
</dbReference>
<dbReference type="Gene3D" id="2.30.38.10">
    <property type="entry name" value="Luciferase, Domain 3"/>
    <property type="match status" value="1"/>
</dbReference>
<dbReference type="SUPFAM" id="SSF52777">
    <property type="entry name" value="CoA-dependent acyltransferases"/>
    <property type="match status" value="4"/>
</dbReference>
<dbReference type="GeneID" id="97483603"/>
<dbReference type="Pfam" id="PF00550">
    <property type="entry name" value="PP-binding"/>
    <property type="match status" value="2"/>
</dbReference>
<keyword evidence="3" id="KW-0597">Phosphoprotein</keyword>
<dbReference type="Pfam" id="PF00668">
    <property type="entry name" value="Condensation"/>
    <property type="match status" value="2"/>
</dbReference>
<dbReference type="GO" id="GO:0043041">
    <property type="term" value="P:amino acid activation for nonribosomal peptide biosynthetic process"/>
    <property type="evidence" value="ECO:0007669"/>
    <property type="project" value="TreeGrafter"/>
</dbReference>
<dbReference type="InterPro" id="IPR001242">
    <property type="entry name" value="Condensation_dom"/>
</dbReference>
<dbReference type="Gene3D" id="1.10.1200.10">
    <property type="entry name" value="ACP-like"/>
    <property type="match status" value="2"/>
</dbReference>
<dbReference type="Proteomes" id="UP000610124">
    <property type="component" value="Unassembled WGS sequence"/>
</dbReference>
<evidence type="ECO:0000259" key="5">
    <source>
        <dbReference type="PROSITE" id="PS50075"/>
    </source>
</evidence>
<dbReference type="SUPFAM" id="SSF47336">
    <property type="entry name" value="ACP-like"/>
    <property type="match status" value="2"/>
</dbReference>
<reference evidence="6" key="1">
    <citation type="journal article" date="2014" name="Int. J. Syst. Evol. Microbiol.">
        <title>Complete genome sequence of Corynebacterium casei LMG S-19264T (=DSM 44701T), isolated from a smear-ripened cheese.</title>
        <authorList>
            <consortium name="US DOE Joint Genome Institute (JGI-PGF)"/>
            <person name="Walter F."/>
            <person name="Albersmeier A."/>
            <person name="Kalinowski J."/>
            <person name="Ruckert C."/>
        </authorList>
    </citation>
    <scope>NUCLEOTIDE SEQUENCE</scope>
    <source>
        <strain evidence="6">JCM 4434</strain>
    </source>
</reference>
<proteinExistence type="predicted"/>
<dbReference type="Gene3D" id="3.40.50.980">
    <property type="match status" value="2"/>
</dbReference>
<dbReference type="InterPro" id="IPR020806">
    <property type="entry name" value="PKS_PP-bd"/>
</dbReference>
<dbReference type="InterPro" id="IPR045851">
    <property type="entry name" value="AMP-bd_C_sf"/>
</dbReference>
<protein>
    <submittedName>
        <fullName evidence="6">Non-ribosomal peptide synthetase</fullName>
    </submittedName>
</protein>
<dbReference type="GO" id="GO:0003824">
    <property type="term" value="F:catalytic activity"/>
    <property type="evidence" value="ECO:0007669"/>
    <property type="project" value="InterPro"/>
</dbReference>
<dbReference type="CDD" id="cd05930">
    <property type="entry name" value="A_NRPS"/>
    <property type="match status" value="1"/>
</dbReference>
<dbReference type="CDD" id="cd19531">
    <property type="entry name" value="LCL_NRPS-like"/>
    <property type="match status" value="2"/>
</dbReference>
<dbReference type="Pfam" id="PF13193">
    <property type="entry name" value="AMP-binding_C"/>
    <property type="match status" value="2"/>
</dbReference>
<dbReference type="InterPro" id="IPR042099">
    <property type="entry name" value="ANL_N_sf"/>
</dbReference>
<dbReference type="InterPro" id="IPR025110">
    <property type="entry name" value="AMP-bd_C"/>
</dbReference>
<accession>A0A8H9HCS8</accession>
<dbReference type="EMBL" id="JPRF03000051">
    <property type="protein sequence ID" value="OEV34264.1"/>
    <property type="molecule type" value="Genomic_DNA"/>
</dbReference>
<organism evidence="7 8">
    <name type="scientific">Kitasatospora aureofaciens</name>
    <name type="common">Streptomyces aureofaciens</name>
    <dbReference type="NCBI Taxonomy" id="1894"/>
    <lineage>
        <taxon>Bacteria</taxon>
        <taxon>Bacillati</taxon>
        <taxon>Actinomycetota</taxon>
        <taxon>Actinomycetes</taxon>
        <taxon>Kitasatosporales</taxon>
        <taxon>Streptomycetaceae</taxon>
        <taxon>Kitasatospora</taxon>
    </lineage>
</organism>
<reference evidence="7" key="3">
    <citation type="submission" date="2016-08" db="EMBL/GenBank/DDBJ databases">
        <title>Sequencing, Assembly and Comparative Genomics of S. aureofaciens ATCC 10762.</title>
        <authorList>
            <person name="Gradnigo J.S."/>
            <person name="Johnson N."/>
            <person name="Somerville G.A."/>
        </authorList>
    </citation>
    <scope>NUCLEOTIDE SEQUENCE [LARGE SCALE GENOMIC DNA]</scope>
    <source>
        <strain evidence="7">ATCC 10762</strain>
    </source>
</reference>
<dbReference type="PANTHER" id="PTHR45527:SF1">
    <property type="entry name" value="FATTY ACID SYNTHASE"/>
    <property type="match status" value="1"/>
</dbReference>
<reference evidence="6" key="5">
    <citation type="submission" date="2020-09" db="EMBL/GenBank/DDBJ databases">
        <authorList>
            <person name="Sun Q."/>
            <person name="Ohkuma M."/>
        </authorList>
    </citation>
    <scope>NUCLEOTIDE SEQUENCE</scope>
    <source>
        <strain evidence="6">JCM 4434</strain>
    </source>
</reference>
<dbReference type="InterPro" id="IPR009081">
    <property type="entry name" value="PP-bd_ACP"/>
</dbReference>
<feature type="compositionally biased region" description="Basic and acidic residues" evidence="4">
    <location>
        <begin position="2126"/>
        <end position="2135"/>
    </location>
</feature>
<dbReference type="EMBL" id="BMUB01000001">
    <property type="protein sequence ID" value="GGU56894.1"/>
    <property type="molecule type" value="Genomic_DNA"/>
</dbReference>
<keyword evidence="8" id="KW-1185">Reference proteome</keyword>
<name>A0A1E7N0Q9_KITAU</name>
<dbReference type="PANTHER" id="PTHR45527">
    <property type="entry name" value="NONRIBOSOMAL PEPTIDE SYNTHETASE"/>
    <property type="match status" value="1"/>
</dbReference>
<feature type="domain" description="Carrier" evidence="5">
    <location>
        <begin position="2021"/>
        <end position="2096"/>
    </location>
</feature>
<accession>A0A1E7N0Q9</accession>
<keyword evidence="2" id="KW-0596">Phosphopantetheine</keyword>
<comment type="cofactor">
    <cofactor evidence="1">
        <name>pantetheine 4'-phosphate</name>
        <dbReference type="ChEBI" id="CHEBI:47942"/>
    </cofactor>
</comment>
<dbReference type="GO" id="GO:0008610">
    <property type="term" value="P:lipid biosynthetic process"/>
    <property type="evidence" value="ECO:0007669"/>
    <property type="project" value="UniProtKB-ARBA"/>
</dbReference>
<evidence type="ECO:0000313" key="7">
    <source>
        <dbReference type="EMBL" id="OEV34264.1"/>
    </source>
</evidence>